<dbReference type="Pfam" id="PF00589">
    <property type="entry name" value="Phage_integrase"/>
    <property type="match status" value="1"/>
</dbReference>
<accession>X1FBK5</accession>
<sequence length="69" mass="7778">QRALVSTFLCATHLLEDGVNIIKIQKLLGHRSLKTTSIYIHIAKDYVNKTKSPLDTLLPIYKDDVEVGK</sequence>
<evidence type="ECO:0000259" key="2">
    <source>
        <dbReference type="PROSITE" id="PS51898"/>
    </source>
</evidence>
<feature type="domain" description="Tyr recombinase" evidence="2">
    <location>
        <begin position="1"/>
        <end position="52"/>
    </location>
</feature>
<evidence type="ECO:0000313" key="3">
    <source>
        <dbReference type="EMBL" id="GAH42347.1"/>
    </source>
</evidence>
<reference evidence="3" key="1">
    <citation type="journal article" date="2014" name="Front. Microbiol.">
        <title>High frequency of phylogenetically diverse reductive dehalogenase-homologous genes in deep subseafloor sedimentary metagenomes.</title>
        <authorList>
            <person name="Kawai M."/>
            <person name="Futagami T."/>
            <person name="Toyoda A."/>
            <person name="Takaki Y."/>
            <person name="Nishi S."/>
            <person name="Hori S."/>
            <person name="Arai W."/>
            <person name="Tsubouchi T."/>
            <person name="Morono Y."/>
            <person name="Uchiyama I."/>
            <person name="Ito T."/>
            <person name="Fujiyama A."/>
            <person name="Inagaki F."/>
            <person name="Takami H."/>
        </authorList>
    </citation>
    <scope>NUCLEOTIDE SEQUENCE</scope>
    <source>
        <strain evidence="3">Expedition CK06-06</strain>
    </source>
</reference>
<dbReference type="GO" id="GO:0015074">
    <property type="term" value="P:DNA integration"/>
    <property type="evidence" value="ECO:0007669"/>
    <property type="project" value="InterPro"/>
</dbReference>
<organism evidence="3">
    <name type="scientific">marine sediment metagenome</name>
    <dbReference type="NCBI Taxonomy" id="412755"/>
    <lineage>
        <taxon>unclassified sequences</taxon>
        <taxon>metagenomes</taxon>
        <taxon>ecological metagenomes</taxon>
    </lineage>
</organism>
<dbReference type="AlphaFoldDB" id="X1FBK5"/>
<dbReference type="InterPro" id="IPR011010">
    <property type="entry name" value="DNA_brk_join_enz"/>
</dbReference>
<keyword evidence="1" id="KW-0233">DNA recombination</keyword>
<dbReference type="InterPro" id="IPR002104">
    <property type="entry name" value="Integrase_catalytic"/>
</dbReference>
<dbReference type="EMBL" id="BARU01005859">
    <property type="protein sequence ID" value="GAH42347.1"/>
    <property type="molecule type" value="Genomic_DNA"/>
</dbReference>
<evidence type="ECO:0000256" key="1">
    <source>
        <dbReference type="ARBA" id="ARBA00023172"/>
    </source>
</evidence>
<dbReference type="InterPro" id="IPR013762">
    <property type="entry name" value="Integrase-like_cat_sf"/>
</dbReference>
<gene>
    <name evidence="3" type="ORF">S03H2_11479</name>
</gene>
<dbReference type="GO" id="GO:0003677">
    <property type="term" value="F:DNA binding"/>
    <property type="evidence" value="ECO:0007669"/>
    <property type="project" value="InterPro"/>
</dbReference>
<name>X1FBK5_9ZZZZ</name>
<protein>
    <recommendedName>
        <fullName evidence="2">Tyr recombinase domain-containing protein</fullName>
    </recommendedName>
</protein>
<proteinExistence type="predicted"/>
<dbReference type="PROSITE" id="PS51898">
    <property type="entry name" value="TYR_RECOMBINASE"/>
    <property type="match status" value="1"/>
</dbReference>
<dbReference type="GO" id="GO:0006310">
    <property type="term" value="P:DNA recombination"/>
    <property type="evidence" value="ECO:0007669"/>
    <property type="project" value="UniProtKB-KW"/>
</dbReference>
<dbReference type="SUPFAM" id="SSF56349">
    <property type="entry name" value="DNA breaking-rejoining enzymes"/>
    <property type="match status" value="1"/>
</dbReference>
<dbReference type="Gene3D" id="1.10.443.10">
    <property type="entry name" value="Intergrase catalytic core"/>
    <property type="match status" value="1"/>
</dbReference>
<feature type="non-terminal residue" evidence="3">
    <location>
        <position position="1"/>
    </location>
</feature>
<comment type="caution">
    <text evidence="3">The sequence shown here is derived from an EMBL/GenBank/DDBJ whole genome shotgun (WGS) entry which is preliminary data.</text>
</comment>